<evidence type="ECO:0000256" key="2">
    <source>
        <dbReference type="ARBA" id="ARBA00001947"/>
    </source>
</evidence>
<dbReference type="InterPro" id="IPR050344">
    <property type="entry name" value="Peptidase_M1_aminopeptidases"/>
</dbReference>
<organism evidence="16 17">
    <name type="scientific">Microbulbifer pacificus</name>
    <dbReference type="NCBI Taxonomy" id="407164"/>
    <lineage>
        <taxon>Bacteria</taxon>
        <taxon>Pseudomonadati</taxon>
        <taxon>Pseudomonadota</taxon>
        <taxon>Gammaproteobacteria</taxon>
        <taxon>Cellvibrionales</taxon>
        <taxon>Microbulbiferaceae</taxon>
        <taxon>Microbulbifer</taxon>
    </lineage>
</organism>
<protein>
    <recommendedName>
        <fullName evidence="5">Aminopeptidase N</fullName>
        <ecNumber evidence="4">3.4.11.2</ecNumber>
    </recommendedName>
</protein>
<evidence type="ECO:0000256" key="8">
    <source>
        <dbReference type="ARBA" id="ARBA00022723"/>
    </source>
</evidence>
<dbReference type="GO" id="GO:0008270">
    <property type="term" value="F:zinc ion binding"/>
    <property type="evidence" value="ECO:0007669"/>
    <property type="project" value="InterPro"/>
</dbReference>
<keyword evidence="9 16" id="KW-0378">Hydrolase</keyword>
<dbReference type="InterPro" id="IPR045357">
    <property type="entry name" value="Aminopeptidase_N-like_N"/>
</dbReference>
<dbReference type="Pfam" id="PF11838">
    <property type="entry name" value="ERAP1_C"/>
    <property type="match status" value="1"/>
</dbReference>
<dbReference type="GO" id="GO:0006508">
    <property type="term" value="P:proteolysis"/>
    <property type="evidence" value="ECO:0007669"/>
    <property type="project" value="UniProtKB-KW"/>
</dbReference>
<dbReference type="EC" id="3.4.11.2" evidence="4"/>
<dbReference type="Proteomes" id="UP001302477">
    <property type="component" value="Chromosome"/>
</dbReference>
<dbReference type="Pfam" id="PF01433">
    <property type="entry name" value="Peptidase_M1"/>
    <property type="match status" value="1"/>
</dbReference>
<dbReference type="GO" id="GO:0042277">
    <property type="term" value="F:peptide binding"/>
    <property type="evidence" value="ECO:0007669"/>
    <property type="project" value="TreeGrafter"/>
</dbReference>
<dbReference type="PRINTS" id="PR00756">
    <property type="entry name" value="ALADIPTASE"/>
</dbReference>
<comment type="similarity">
    <text evidence="3">Belongs to the peptidase M1 family.</text>
</comment>
<evidence type="ECO:0000256" key="12">
    <source>
        <dbReference type="SAM" id="SignalP"/>
    </source>
</evidence>
<dbReference type="Gene3D" id="1.10.390.10">
    <property type="entry name" value="Neutral Protease Domain 2"/>
    <property type="match status" value="1"/>
</dbReference>
<feature type="signal peptide" evidence="12">
    <location>
        <begin position="1"/>
        <end position="29"/>
    </location>
</feature>
<dbReference type="GO" id="GO:0016285">
    <property type="term" value="F:alanyl aminopeptidase activity"/>
    <property type="evidence" value="ECO:0007669"/>
    <property type="project" value="UniProtKB-EC"/>
</dbReference>
<evidence type="ECO:0000256" key="3">
    <source>
        <dbReference type="ARBA" id="ARBA00010136"/>
    </source>
</evidence>
<evidence type="ECO:0000256" key="6">
    <source>
        <dbReference type="ARBA" id="ARBA00022438"/>
    </source>
</evidence>
<name>A0AAU0MUV1_9GAMM</name>
<dbReference type="AlphaFoldDB" id="A0AAU0MUV1"/>
<keyword evidence="6 16" id="KW-0031">Aminopeptidase</keyword>
<feature type="domain" description="Peptidase M1 membrane alanine aminopeptidase" evidence="13">
    <location>
        <begin position="280"/>
        <end position="491"/>
    </location>
</feature>
<feature type="chain" id="PRO_5043479523" description="Aminopeptidase N" evidence="12">
    <location>
        <begin position="30"/>
        <end position="899"/>
    </location>
</feature>
<dbReference type="InterPro" id="IPR014782">
    <property type="entry name" value="Peptidase_M1_dom"/>
</dbReference>
<evidence type="ECO:0000313" key="17">
    <source>
        <dbReference type="Proteomes" id="UP001302477"/>
    </source>
</evidence>
<keyword evidence="10" id="KW-0862">Zinc</keyword>
<accession>A0AAU0MUV1</accession>
<dbReference type="InterPro" id="IPR024571">
    <property type="entry name" value="ERAP1-like_C_dom"/>
</dbReference>
<evidence type="ECO:0000259" key="14">
    <source>
        <dbReference type="Pfam" id="PF11838"/>
    </source>
</evidence>
<feature type="domain" description="Aminopeptidase N-like N-terminal" evidence="15">
    <location>
        <begin position="70"/>
        <end position="240"/>
    </location>
</feature>
<evidence type="ECO:0000256" key="1">
    <source>
        <dbReference type="ARBA" id="ARBA00000098"/>
    </source>
</evidence>
<evidence type="ECO:0000256" key="10">
    <source>
        <dbReference type="ARBA" id="ARBA00022833"/>
    </source>
</evidence>
<sequence>MPRHNNQKSATHKVLATAISALLAHSALATSPAKPQGQGQNTSGVIPRAAASSLTAEYAALRREQIANVDYSIAVKLDGKSDNFSGVVTADTTLARDLKQPLTIDFAGGEVKSVSANGKPVKFNYNGHFISIAPRDVRKGENKIVIEYSHPYSTDGSGLHRFQDTEDGSAYLYTHFEPYKANRFFPHFDQPDLKARYTVDVTAPADWQVVTTAREDKITDLKNGFKRWHFPQTKKFSSYIFPLHAGPFVVWENNADGIPLRLFARKAMAEYVKPEDWFKFTQESFAFYQKYFDIPYPFGKYDQLIVPDFTIGAMENVGAVTFNENYVTRGEQTQAQRQRLSNVIAHEMAHMWFGDLVTMKWWNGLWLKESFATYMASLALSENSEFDDVWQNFYLGSKQWAYGADQLPTTHPIEVTVRNTDEAFSNFDGITYGKGGSVLNQLPYYLGKEEFRQGVSDYLKTFSYGNAELKDFMGALGKAANKDLDDWTQKWLYQAGVNTISADFQCHDGKLSKLTIEQTAPEQYPVLREQRVQLGIYQLQDDKMARVARVPVTYGGARTEVKDAAGMPCPQILNLNDEDWGYVKTRLDADSIAQAKQHINQIDSTFTRLMLWQSLFDAVTDAQMPLTEWIDFALQNAGGERDINVIRLISGRLQSAHAYLFRLDLPQAERDQYLQAIENFTWQQLQQAPAGSDVQKTWFGTFADVAGSQQALMRAEQMLDGKLAIDGLVLDQDRRWPLIVLLNRHLHGDYEKRVADQLKADNSDRAQLAAIGARAVRPTAEAKREWLDNILNKREQFKLSQIRAAAGYLFPAEQLGLYRQFSAQLFDAVPKVSATGDTLYNKAYASLFPVVCGEEDTAGYRTVLKDNTELMPALGRVLQERRQQSEWCEAMNAKQAASR</sequence>
<reference evidence="16 17" key="1">
    <citation type="submission" date="2023-10" db="EMBL/GenBank/DDBJ databases">
        <title>Description of Microbulbifer bruguierae sp. nov., isolated from the sediments of mangrove plant Bruguiera sexangula and comparative genomic analyses of the genus Microbulbifer.</title>
        <authorList>
            <person name="Long M."/>
        </authorList>
    </citation>
    <scope>NUCLEOTIDE SEQUENCE [LARGE SCALE GENOMIC DNA]</scope>
    <source>
        <strain evidence="16 17">SPO729</strain>
    </source>
</reference>
<dbReference type="Pfam" id="PF17900">
    <property type="entry name" value="Peptidase_M1_N"/>
    <property type="match status" value="1"/>
</dbReference>
<evidence type="ECO:0000256" key="11">
    <source>
        <dbReference type="ARBA" id="ARBA00023049"/>
    </source>
</evidence>
<evidence type="ECO:0000313" key="16">
    <source>
        <dbReference type="EMBL" id="WOX04386.1"/>
    </source>
</evidence>
<proteinExistence type="inferred from homology"/>
<evidence type="ECO:0000256" key="9">
    <source>
        <dbReference type="ARBA" id="ARBA00022801"/>
    </source>
</evidence>
<dbReference type="InterPro" id="IPR042097">
    <property type="entry name" value="Aminopeptidase_N-like_N_sf"/>
</dbReference>
<feature type="domain" description="ERAP1-like C-terminal" evidence="14">
    <location>
        <begin position="574"/>
        <end position="884"/>
    </location>
</feature>
<evidence type="ECO:0000256" key="5">
    <source>
        <dbReference type="ARBA" id="ARBA00015611"/>
    </source>
</evidence>
<dbReference type="KEGG" id="mpaf:R5R33_11600"/>
<evidence type="ECO:0000256" key="4">
    <source>
        <dbReference type="ARBA" id="ARBA00012564"/>
    </source>
</evidence>
<dbReference type="PANTHER" id="PTHR11533:SF174">
    <property type="entry name" value="PUROMYCIN-SENSITIVE AMINOPEPTIDASE-RELATED"/>
    <property type="match status" value="1"/>
</dbReference>
<dbReference type="GO" id="GO:0005615">
    <property type="term" value="C:extracellular space"/>
    <property type="evidence" value="ECO:0007669"/>
    <property type="project" value="TreeGrafter"/>
</dbReference>
<dbReference type="SUPFAM" id="SSF55486">
    <property type="entry name" value="Metalloproteases ('zincins'), catalytic domain"/>
    <property type="match status" value="1"/>
</dbReference>
<dbReference type="Gene3D" id="2.60.40.1730">
    <property type="entry name" value="tricorn interacting facor f3 domain"/>
    <property type="match status" value="1"/>
</dbReference>
<evidence type="ECO:0000259" key="13">
    <source>
        <dbReference type="Pfam" id="PF01433"/>
    </source>
</evidence>
<comment type="catalytic activity">
    <reaction evidence="1">
        <text>Release of an N-terminal amino acid, Xaa-|-Yaa- from a peptide, amide or arylamide. Xaa is preferably Ala, but may be most amino acids including Pro (slow action). When a terminal hydrophobic residue is followed by a prolyl residue, the two may be released as an intact Xaa-Pro dipeptide.</text>
        <dbReference type="EC" id="3.4.11.2"/>
    </reaction>
</comment>
<dbReference type="GO" id="GO:0005737">
    <property type="term" value="C:cytoplasm"/>
    <property type="evidence" value="ECO:0007669"/>
    <property type="project" value="TreeGrafter"/>
</dbReference>
<comment type="cofactor">
    <cofactor evidence="2">
        <name>Zn(2+)</name>
        <dbReference type="ChEBI" id="CHEBI:29105"/>
    </cofactor>
</comment>
<dbReference type="EMBL" id="CP137555">
    <property type="protein sequence ID" value="WOX04386.1"/>
    <property type="molecule type" value="Genomic_DNA"/>
</dbReference>
<dbReference type="FunFam" id="1.10.390.10:FF:000006">
    <property type="entry name" value="Puromycin-sensitive aminopeptidase"/>
    <property type="match status" value="1"/>
</dbReference>
<keyword evidence="7" id="KW-0645">Protease</keyword>
<evidence type="ECO:0000256" key="7">
    <source>
        <dbReference type="ARBA" id="ARBA00022670"/>
    </source>
</evidence>
<keyword evidence="17" id="KW-1185">Reference proteome</keyword>
<dbReference type="GO" id="GO:0016020">
    <property type="term" value="C:membrane"/>
    <property type="evidence" value="ECO:0007669"/>
    <property type="project" value="TreeGrafter"/>
</dbReference>
<dbReference type="PANTHER" id="PTHR11533">
    <property type="entry name" value="PROTEASE M1 ZINC METALLOPROTEASE"/>
    <property type="match status" value="1"/>
</dbReference>
<dbReference type="NCBIfam" id="TIGR02412">
    <property type="entry name" value="pepN_strep_liv"/>
    <property type="match status" value="1"/>
</dbReference>
<dbReference type="GO" id="GO:0043171">
    <property type="term" value="P:peptide catabolic process"/>
    <property type="evidence" value="ECO:0007669"/>
    <property type="project" value="TreeGrafter"/>
</dbReference>
<keyword evidence="8" id="KW-0479">Metal-binding</keyword>
<dbReference type="InterPro" id="IPR027268">
    <property type="entry name" value="Peptidase_M4/M1_CTD_sf"/>
</dbReference>
<dbReference type="SUPFAM" id="SSF63737">
    <property type="entry name" value="Leukotriene A4 hydrolase N-terminal domain"/>
    <property type="match status" value="1"/>
</dbReference>
<dbReference type="CDD" id="cd09602">
    <property type="entry name" value="M1_APN"/>
    <property type="match status" value="1"/>
</dbReference>
<evidence type="ECO:0000259" key="15">
    <source>
        <dbReference type="Pfam" id="PF17900"/>
    </source>
</evidence>
<dbReference type="InterPro" id="IPR001930">
    <property type="entry name" value="Peptidase_M1"/>
</dbReference>
<dbReference type="InterPro" id="IPR012778">
    <property type="entry name" value="Pept_M1_aminopeptidase"/>
</dbReference>
<keyword evidence="12" id="KW-0732">Signal</keyword>
<dbReference type="RefSeq" id="WP_318952865.1">
    <property type="nucleotide sequence ID" value="NZ_CP137555.1"/>
</dbReference>
<keyword evidence="11" id="KW-0482">Metalloprotease</keyword>
<gene>
    <name evidence="16" type="primary">pepN</name>
    <name evidence="16" type="ORF">R5R33_11600</name>
</gene>
<dbReference type="GO" id="GO:0070006">
    <property type="term" value="F:metalloaminopeptidase activity"/>
    <property type="evidence" value="ECO:0007669"/>
    <property type="project" value="TreeGrafter"/>
</dbReference>